<feature type="transmembrane region" description="Helical" evidence="7">
    <location>
        <begin position="355"/>
        <end position="377"/>
    </location>
</feature>
<name>A0ABV9FRY1_9NOCA</name>
<evidence type="ECO:0000259" key="8">
    <source>
        <dbReference type="Pfam" id="PF19053"/>
    </source>
</evidence>
<dbReference type="PIRSF" id="PIRSF017804">
    <property type="entry name" value="Secretion_EccD1"/>
    <property type="match status" value="1"/>
</dbReference>
<evidence type="ECO:0000256" key="3">
    <source>
        <dbReference type="ARBA" id="ARBA00022475"/>
    </source>
</evidence>
<dbReference type="Gene3D" id="3.10.20.90">
    <property type="entry name" value="Phosphatidylinositol 3-kinase Catalytic Subunit, Chain A, domain 1"/>
    <property type="match status" value="1"/>
</dbReference>
<feature type="transmembrane region" description="Helical" evidence="7">
    <location>
        <begin position="286"/>
        <end position="303"/>
    </location>
</feature>
<keyword evidence="10" id="KW-1185">Reference proteome</keyword>
<keyword evidence="5 7" id="KW-1133">Transmembrane helix</keyword>
<dbReference type="NCBIfam" id="TIGR03920">
    <property type="entry name" value="T7SS_EccD"/>
    <property type="match status" value="1"/>
</dbReference>
<proteinExistence type="inferred from homology"/>
<evidence type="ECO:0000313" key="10">
    <source>
        <dbReference type="Proteomes" id="UP001595914"/>
    </source>
</evidence>
<organism evidence="9 10">
    <name type="scientific">Rhodococcus kronopolitis</name>
    <dbReference type="NCBI Taxonomy" id="1460226"/>
    <lineage>
        <taxon>Bacteria</taxon>
        <taxon>Bacillati</taxon>
        <taxon>Actinomycetota</taxon>
        <taxon>Actinomycetes</taxon>
        <taxon>Mycobacteriales</taxon>
        <taxon>Nocardiaceae</taxon>
        <taxon>Rhodococcus</taxon>
    </lineage>
</organism>
<reference evidence="10" key="1">
    <citation type="journal article" date="2019" name="Int. J. Syst. Evol. Microbiol.">
        <title>The Global Catalogue of Microorganisms (GCM) 10K type strain sequencing project: providing services to taxonomists for standard genome sequencing and annotation.</title>
        <authorList>
            <consortium name="The Broad Institute Genomics Platform"/>
            <consortium name="The Broad Institute Genome Sequencing Center for Infectious Disease"/>
            <person name="Wu L."/>
            <person name="Ma J."/>
        </authorList>
    </citation>
    <scope>NUCLEOTIDE SEQUENCE [LARGE SCALE GENOMIC DNA]</scope>
    <source>
        <strain evidence="10">CCUG 54520</strain>
    </source>
</reference>
<feature type="transmembrane region" description="Helical" evidence="7">
    <location>
        <begin position="233"/>
        <end position="251"/>
    </location>
</feature>
<evidence type="ECO:0000256" key="6">
    <source>
        <dbReference type="ARBA" id="ARBA00023136"/>
    </source>
</evidence>
<feature type="transmembrane region" description="Helical" evidence="7">
    <location>
        <begin position="438"/>
        <end position="461"/>
    </location>
</feature>
<feature type="transmembrane region" description="Helical" evidence="7">
    <location>
        <begin position="206"/>
        <end position="227"/>
    </location>
</feature>
<keyword evidence="6 7" id="KW-0472">Membrane</keyword>
<dbReference type="InterPro" id="IPR024962">
    <property type="entry name" value="YukD-like"/>
</dbReference>
<evidence type="ECO:0000256" key="2">
    <source>
        <dbReference type="ARBA" id="ARBA00006162"/>
    </source>
</evidence>
<dbReference type="EMBL" id="JBHSFO010000006">
    <property type="protein sequence ID" value="MFC4604683.1"/>
    <property type="molecule type" value="Genomic_DNA"/>
</dbReference>
<evidence type="ECO:0000256" key="4">
    <source>
        <dbReference type="ARBA" id="ARBA00022692"/>
    </source>
</evidence>
<dbReference type="Pfam" id="PF08817">
    <property type="entry name" value="YukD"/>
    <property type="match status" value="1"/>
</dbReference>
<accession>A0ABV9FRY1</accession>
<feature type="transmembrane region" description="Helical" evidence="7">
    <location>
        <begin position="177"/>
        <end position="199"/>
    </location>
</feature>
<dbReference type="Pfam" id="PF19053">
    <property type="entry name" value="EccD"/>
    <property type="match status" value="1"/>
</dbReference>
<keyword evidence="3" id="KW-1003">Cell membrane</keyword>
<sequence length="499" mass="49203">MNSLDSTGSPAVASTGGNADGNAELCRLTVRTEHTQVDLAVPTEVPVAMLVPGIVDLLDQHNNSTIHYSAATFDESADDSGVTRWALSRIGQEPLAATATLAEHGVRDGEMLLLAAAARSAPPPLFDDLMHNVAAVDAERYRRWDAASARAMGTVVAAAATGTGSAALLVARSDGDGILGALTALAVAVLAATAGAVFSRVYRDHAAAVALVGCALPMSAAGGALLVPGGLGAAHLFLGAATCAAFAVLALRASGVGLALCTGTAAAATLLGAAAGTATLTEQPPHAIGAVLAATALAGLAAAPRLSILLATLPLPPVPSPGAPLESAEFADPAPGGVPAAFVDLEVRTRRARRYLTGLVAAMSLTTVAGALVAARAFSGDGIYWPGTAFAATCAAVLMLRGRGHSSLGPATALIGGGALLLALALTGTAAAGTAPPVAVFALAVLGAGASLTLGMLAPAHSFSPVQRRGVEVLDYAAIAAVVPLACWVSGLFATMRGL</sequence>
<dbReference type="Proteomes" id="UP001595914">
    <property type="component" value="Unassembled WGS sequence"/>
</dbReference>
<dbReference type="RefSeq" id="WP_378417713.1">
    <property type="nucleotide sequence ID" value="NZ_JBHSFO010000006.1"/>
</dbReference>
<protein>
    <submittedName>
        <fullName evidence="9">Type VII secretion integral membrane protein EccD</fullName>
    </submittedName>
</protein>
<evidence type="ECO:0000256" key="1">
    <source>
        <dbReference type="ARBA" id="ARBA00004651"/>
    </source>
</evidence>
<feature type="transmembrane region" description="Helical" evidence="7">
    <location>
        <begin position="258"/>
        <end position="280"/>
    </location>
</feature>
<feature type="domain" description="EccD-like transmembrane" evidence="8">
    <location>
        <begin position="149"/>
        <end position="499"/>
    </location>
</feature>
<comment type="similarity">
    <text evidence="2">Belongs to the EccD/Snm4 family.</text>
</comment>
<dbReference type="InterPro" id="IPR006707">
    <property type="entry name" value="T7SS_EccD"/>
</dbReference>
<comment type="subcellular location">
    <subcellularLocation>
        <location evidence="1">Cell membrane</location>
        <topology evidence="1">Multi-pass membrane protein</topology>
    </subcellularLocation>
</comment>
<dbReference type="InterPro" id="IPR044049">
    <property type="entry name" value="EccD_transm"/>
</dbReference>
<keyword evidence="4 7" id="KW-0812">Transmembrane</keyword>
<evidence type="ECO:0000313" key="9">
    <source>
        <dbReference type="EMBL" id="MFC4604683.1"/>
    </source>
</evidence>
<evidence type="ECO:0000256" key="7">
    <source>
        <dbReference type="SAM" id="Phobius"/>
    </source>
</evidence>
<feature type="transmembrane region" description="Helical" evidence="7">
    <location>
        <begin position="383"/>
        <end position="400"/>
    </location>
</feature>
<feature type="transmembrane region" description="Helical" evidence="7">
    <location>
        <begin position="473"/>
        <end position="494"/>
    </location>
</feature>
<feature type="transmembrane region" description="Helical" evidence="7">
    <location>
        <begin position="151"/>
        <end position="171"/>
    </location>
</feature>
<evidence type="ECO:0000256" key="5">
    <source>
        <dbReference type="ARBA" id="ARBA00022989"/>
    </source>
</evidence>
<gene>
    <name evidence="9" type="primary">eccD</name>
    <name evidence="9" type="ORF">ACFO6S_13390</name>
</gene>
<comment type="caution">
    <text evidence="9">The sequence shown here is derived from an EMBL/GenBank/DDBJ whole genome shotgun (WGS) entry which is preliminary data.</text>
</comment>
<feature type="transmembrane region" description="Helical" evidence="7">
    <location>
        <begin position="412"/>
        <end position="432"/>
    </location>
</feature>